<dbReference type="GO" id="GO:0016787">
    <property type="term" value="F:hydrolase activity"/>
    <property type="evidence" value="ECO:0007669"/>
    <property type="project" value="UniProtKB-KW"/>
</dbReference>
<proteinExistence type="predicted"/>
<dbReference type="EMBL" id="CAKJTI010000022">
    <property type="protein sequence ID" value="CAG9614129.1"/>
    <property type="molecule type" value="Genomic_DNA"/>
</dbReference>
<dbReference type="InterPro" id="IPR019734">
    <property type="entry name" value="TPR_rpt"/>
</dbReference>
<keyword evidence="1" id="KW-0378">Hydrolase</keyword>
<dbReference type="InterPro" id="IPR011990">
    <property type="entry name" value="TPR-like_helical_dom_sf"/>
</dbReference>
<dbReference type="EC" id="3.1.-.-" evidence="1"/>
<evidence type="ECO:0000313" key="1">
    <source>
        <dbReference type="EMBL" id="CAG9614129.1"/>
    </source>
</evidence>
<reference evidence="1 2" key="1">
    <citation type="submission" date="2021-10" db="EMBL/GenBank/DDBJ databases">
        <authorList>
            <person name="Criscuolo A."/>
        </authorList>
    </citation>
    <scope>NUCLEOTIDE SEQUENCE [LARGE SCALE GENOMIC DNA]</scope>
    <source>
        <strain evidence="2">CIP 111899</strain>
    </source>
</reference>
<dbReference type="Pfam" id="PF18801">
    <property type="entry name" value="RapH_N"/>
    <property type="match status" value="1"/>
</dbReference>
<organism evidence="1 2">
    <name type="scientific">Bacillus rhizoplanae</name>
    <dbReference type="NCBI Taxonomy" id="2880966"/>
    <lineage>
        <taxon>Bacteria</taxon>
        <taxon>Bacillati</taxon>
        <taxon>Bacillota</taxon>
        <taxon>Bacilli</taxon>
        <taxon>Bacillales</taxon>
        <taxon>Bacillaceae</taxon>
        <taxon>Bacillus</taxon>
    </lineage>
</organism>
<evidence type="ECO:0000313" key="2">
    <source>
        <dbReference type="Proteomes" id="UP000789423"/>
    </source>
</evidence>
<keyword evidence="2" id="KW-1185">Reference proteome</keyword>
<dbReference type="Proteomes" id="UP000789423">
    <property type="component" value="Unassembled WGS sequence"/>
</dbReference>
<sequence>MSTEVITKEQLTRLLNNWYQSILKQQFVESKQLKEDIDYKINNVEQDHELLLYYSLLNFRYKVLTDWIEIKEDSFDQVESFKIPSEGFLAYYYHFFKAFHFTLITKYKEAKEQYEKAEKLLKYVQNPFEQAEFNYRLSYFYYQSYQPILGIEYIKKAKEEFAKHEDYQINAALCENMFALCCIDLKQFEQAEESFNTALDVFKKLNSEKAVLMVRSNLGWLYGSQNLSELAIRHISEVVEKSPRHYKAIFTMAEENYKLGRIELANEFIKSGLNLCNELKNKEFQHRFIILQELNRHSHTTELEKVVLEGISYFKSEGLWECVKEYTEKLALKFYEEENNSKASQYFYMSIMASKKYREKGALK</sequence>
<dbReference type="SUPFAM" id="SSF48452">
    <property type="entry name" value="TPR-like"/>
    <property type="match status" value="1"/>
</dbReference>
<gene>
    <name evidence="1" type="primary">rapI</name>
    <name evidence="1" type="ORF">BACCIP111899_03356</name>
</gene>
<dbReference type="SMART" id="SM00028">
    <property type="entry name" value="TPR"/>
    <property type="match status" value="4"/>
</dbReference>
<dbReference type="RefSeq" id="WP_230576133.1">
    <property type="nucleotide sequence ID" value="NZ_CAKJTI010000022.1"/>
</dbReference>
<dbReference type="Gene3D" id="1.25.40.10">
    <property type="entry name" value="Tetratricopeptide repeat domain"/>
    <property type="match status" value="1"/>
</dbReference>
<accession>A0ABM8YEL7</accession>
<comment type="caution">
    <text evidence="1">The sequence shown here is derived from an EMBL/GenBank/DDBJ whole genome shotgun (WGS) entry which is preliminary data.</text>
</comment>
<protein>
    <submittedName>
        <fullName evidence="1">Response regulator aspartate phosphatase I</fullName>
        <ecNumber evidence="1">3.1.-.-</ecNumber>
    </submittedName>
</protein>
<name>A0ABM8YEL7_9BACI</name>